<evidence type="ECO:0000256" key="1">
    <source>
        <dbReference type="SAM" id="Phobius"/>
    </source>
</evidence>
<proteinExistence type="predicted"/>
<evidence type="ECO:0000313" key="3">
    <source>
        <dbReference type="Proteomes" id="UP001596253"/>
    </source>
</evidence>
<keyword evidence="3" id="KW-1185">Reference proteome</keyword>
<dbReference type="RefSeq" id="WP_137641268.1">
    <property type="nucleotide sequence ID" value="NZ_BJDK01000047.1"/>
</dbReference>
<evidence type="ECO:0000313" key="2">
    <source>
        <dbReference type="EMBL" id="MFC6164248.1"/>
    </source>
</evidence>
<gene>
    <name evidence="2" type="ORF">ACFP3T_06135</name>
</gene>
<dbReference type="Proteomes" id="UP001596253">
    <property type="component" value="Unassembled WGS sequence"/>
</dbReference>
<dbReference type="EMBL" id="JBHSSD010000028">
    <property type="protein sequence ID" value="MFC6164248.1"/>
    <property type="molecule type" value="Genomic_DNA"/>
</dbReference>
<keyword evidence="1" id="KW-0472">Membrane</keyword>
<comment type="caution">
    <text evidence="2">The sequence shown here is derived from an EMBL/GenBank/DDBJ whole genome shotgun (WGS) entry which is preliminary data.</text>
</comment>
<accession>A0ABW1R349</accession>
<keyword evidence="1" id="KW-1133">Transmembrane helix</keyword>
<sequence>MLPPKAIHQAINQRHAEMNDLLQKNPWLIPAMLALNIVPVAISAHGFWQARQLHLKLKIEREKTKQIAVEQVGAVKAKIKTEPAHHHCPAFIHHHLCQHFMHH</sequence>
<feature type="transmembrane region" description="Helical" evidence="1">
    <location>
        <begin position="27"/>
        <end position="48"/>
    </location>
</feature>
<name>A0ABW1R349_9LACO</name>
<organism evidence="2 3">
    <name type="scientific">Lactiplantibacillus dongliensis</name>
    <dbReference type="NCBI Taxonomy" id="2559919"/>
    <lineage>
        <taxon>Bacteria</taxon>
        <taxon>Bacillati</taxon>
        <taxon>Bacillota</taxon>
        <taxon>Bacilli</taxon>
        <taxon>Lactobacillales</taxon>
        <taxon>Lactobacillaceae</taxon>
        <taxon>Lactiplantibacillus</taxon>
    </lineage>
</organism>
<protein>
    <submittedName>
        <fullName evidence="2">Transposase</fullName>
    </submittedName>
</protein>
<reference evidence="3" key="1">
    <citation type="journal article" date="2019" name="Int. J. Syst. Evol. Microbiol.">
        <title>The Global Catalogue of Microorganisms (GCM) 10K type strain sequencing project: providing services to taxonomists for standard genome sequencing and annotation.</title>
        <authorList>
            <consortium name="The Broad Institute Genomics Platform"/>
            <consortium name="The Broad Institute Genome Sequencing Center for Infectious Disease"/>
            <person name="Wu L."/>
            <person name="Ma J."/>
        </authorList>
    </citation>
    <scope>NUCLEOTIDE SEQUENCE [LARGE SCALE GENOMIC DNA]</scope>
    <source>
        <strain evidence="3">CCM 8932</strain>
    </source>
</reference>
<keyword evidence="1" id="KW-0812">Transmembrane</keyword>